<sequence>MKVMFIPSRAVPFNPDRVQGGLEAVHLNVLKYLVSIGADIDYIGFDNDTFGDWKVNHHPVGHLTKFSLGMSYTMARKIVELAGIHEYDFVVTMEPTKLTVQAIKDAGLSKVHKNFMATPFEPVSRGIVQIWDQTIQIHKNGGKSYAPTKAFREFERKYCYMTSGLTDKIDYDYWRANPLFEAEDYPVICLNEKPEVLPATDLIISAQRYDTKMRRTDVALEAIKALGENGAGYCPSKWAPPAKYPVIIDAPHSEIMERLKTAKALINTCPDTGTVENSSIEAISKGVPVIQLVFKDYPHATFEYDPDTVRVEIDSSTPKKEVVALYTKAVLEFTDTYEARVKRAEAVWKKYNRDAVVAMWDKIFTA</sequence>
<dbReference type="RefSeq" id="YP_009037500.1">
    <property type="nucleotide sequence ID" value="NC_024124.2"/>
</dbReference>
<accession>A0A060BMV0</accession>
<dbReference type="GeneID" id="19524901"/>
<protein>
    <submittedName>
        <fullName evidence="1">Uncharacterized protein</fullName>
    </submittedName>
</protein>
<evidence type="ECO:0000313" key="2">
    <source>
        <dbReference type="Proteomes" id="UP000019733"/>
    </source>
</evidence>
<organism evidence="1 2">
    <name type="scientific">Escherichia phage vB_EcoM_JS09</name>
    <dbReference type="NCBI Taxonomy" id="1430444"/>
    <lineage>
        <taxon>Viruses</taxon>
        <taxon>Duplodnaviria</taxon>
        <taxon>Heunggongvirae</taxon>
        <taxon>Uroviricota</taxon>
        <taxon>Caudoviricetes</taxon>
        <taxon>Pantevenvirales</taxon>
        <taxon>Straboviridae</taxon>
        <taxon>Tevenvirinae</taxon>
        <taxon>Mosigvirus</taxon>
        <taxon>Mosigvirus JS09</taxon>
    </lineage>
</organism>
<evidence type="ECO:0000313" key="1">
    <source>
        <dbReference type="EMBL" id="AIA80143.1"/>
    </source>
</evidence>
<dbReference type="EMBL" id="KF582788">
    <property type="protein sequence ID" value="AIA80143.1"/>
    <property type="molecule type" value="Genomic_DNA"/>
</dbReference>
<gene>
    <name evidence="1" type="ORF">JS09_0177</name>
</gene>
<dbReference type="Proteomes" id="UP000019733">
    <property type="component" value="Segment"/>
</dbReference>
<dbReference type="OrthoDB" id="11433at10239"/>
<dbReference type="KEGG" id="vg:19524901"/>
<name>A0A060BMV0_9CAUD</name>
<proteinExistence type="predicted"/>
<reference evidence="1" key="1">
    <citation type="submission" date="2015-07" db="EMBL/GenBank/DDBJ databases">
        <title>Isolation and characterization of a novel lytic T4-like coliphage vB_EcoM_JS09 infecting APEC.</title>
        <authorList>
            <person name="Zhou Y."/>
            <person name="Bao H.D."/>
            <person name="Zhang H."/>
            <person name="Wang R."/>
        </authorList>
    </citation>
    <scope>NUCLEOTIDE SEQUENCE</scope>
</reference>
<keyword evidence="2" id="KW-1185">Reference proteome</keyword>